<evidence type="ECO:0000313" key="2">
    <source>
        <dbReference type="Proteomes" id="UP000007266"/>
    </source>
</evidence>
<organism evidence="1 2">
    <name type="scientific">Tribolium castaneum</name>
    <name type="common">Red flour beetle</name>
    <dbReference type="NCBI Taxonomy" id="7070"/>
    <lineage>
        <taxon>Eukaryota</taxon>
        <taxon>Metazoa</taxon>
        <taxon>Ecdysozoa</taxon>
        <taxon>Arthropoda</taxon>
        <taxon>Hexapoda</taxon>
        <taxon>Insecta</taxon>
        <taxon>Pterygota</taxon>
        <taxon>Neoptera</taxon>
        <taxon>Endopterygota</taxon>
        <taxon>Coleoptera</taxon>
        <taxon>Polyphaga</taxon>
        <taxon>Cucujiformia</taxon>
        <taxon>Tenebrionidae</taxon>
        <taxon>Tenebrionidae incertae sedis</taxon>
        <taxon>Tribolium</taxon>
    </lineage>
</organism>
<name>A0A139WJ46_TRICA</name>
<protein>
    <submittedName>
        <fullName evidence="1">Uncharacterized protein</fullName>
    </submittedName>
</protein>
<evidence type="ECO:0000313" key="1">
    <source>
        <dbReference type="EMBL" id="KYB27946.1"/>
    </source>
</evidence>
<sequence>MDRAFAHKHPPLRMTHNIADLQQRVMRGIVRTKRCKTSRKWSSGTHRAAAAAAKYDCSGNGTRGEMMHAGTAIFK</sequence>
<reference evidence="1 2" key="2">
    <citation type="journal article" date="2010" name="Nucleic Acids Res.">
        <title>BeetleBase in 2010: revisions to provide comprehensive genomic information for Tribolium castaneum.</title>
        <authorList>
            <person name="Kim H.S."/>
            <person name="Murphy T."/>
            <person name="Xia J."/>
            <person name="Caragea D."/>
            <person name="Park Y."/>
            <person name="Beeman R.W."/>
            <person name="Lorenzen M.D."/>
            <person name="Butcher S."/>
            <person name="Manak J.R."/>
            <person name="Brown S.J."/>
        </authorList>
    </citation>
    <scope>GENOME REANNOTATION</scope>
    <source>
        <strain evidence="1 2">Georgia GA2</strain>
    </source>
</reference>
<accession>A0A139WJ46</accession>
<dbReference type="EMBL" id="KQ971338">
    <property type="protein sequence ID" value="KYB27946.1"/>
    <property type="molecule type" value="Genomic_DNA"/>
</dbReference>
<gene>
    <name evidence="1" type="primary">AUGUSTUS-3.0.2_32809</name>
    <name evidence="1" type="ORF">TcasGA2_TC032809</name>
</gene>
<dbReference type="Proteomes" id="UP000007266">
    <property type="component" value="Linkage group 4"/>
</dbReference>
<keyword evidence="2" id="KW-1185">Reference proteome</keyword>
<dbReference type="AlphaFoldDB" id="A0A139WJ46"/>
<reference evidence="1 2" key="1">
    <citation type="journal article" date="2008" name="Nature">
        <title>The genome of the model beetle and pest Tribolium castaneum.</title>
        <authorList>
            <consortium name="Tribolium Genome Sequencing Consortium"/>
            <person name="Richards S."/>
            <person name="Gibbs R.A."/>
            <person name="Weinstock G.M."/>
            <person name="Brown S.J."/>
            <person name="Denell R."/>
            <person name="Beeman R.W."/>
            <person name="Gibbs R."/>
            <person name="Beeman R.W."/>
            <person name="Brown S.J."/>
            <person name="Bucher G."/>
            <person name="Friedrich M."/>
            <person name="Grimmelikhuijzen C.J."/>
            <person name="Klingler M."/>
            <person name="Lorenzen M."/>
            <person name="Richards S."/>
            <person name="Roth S."/>
            <person name="Schroder R."/>
            <person name="Tautz D."/>
            <person name="Zdobnov E.M."/>
            <person name="Muzny D."/>
            <person name="Gibbs R.A."/>
            <person name="Weinstock G.M."/>
            <person name="Attaway T."/>
            <person name="Bell S."/>
            <person name="Buhay C.J."/>
            <person name="Chandrabose M.N."/>
            <person name="Chavez D."/>
            <person name="Clerk-Blankenburg K.P."/>
            <person name="Cree A."/>
            <person name="Dao M."/>
            <person name="Davis C."/>
            <person name="Chacko J."/>
            <person name="Dinh H."/>
            <person name="Dugan-Rocha S."/>
            <person name="Fowler G."/>
            <person name="Garner T.T."/>
            <person name="Garnes J."/>
            <person name="Gnirke A."/>
            <person name="Hawes A."/>
            <person name="Hernandez J."/>
            <person name="Hines S."/>
            <person name="Holder M."/>
            <person name="Hume J."/>
            <person name="Jhangiani S.N."/>
            <person name="Joshi V."/>
            <person name="Khan Z.M."/>
            <person name="Jackson L."/>
            <person name="Kovar C."/>
            <person name="Kowis A."/>
            <person name="Lee S."/>
            <person name="Lewis L.R."/>
            <person name="Margolis J."/>
            <person name="Morgan M."/>
            <person name="Nazareth L.V."/>
            <person name="Nguyen N."/>
            <person name="Okwuonu G."/>
            <person name="Parker D."/>
            <person name="Richards S."/>
            <person name="Ruiz S.J."/>
            <person name="Santibanez J."/>
            <person name="Savard J."/>
            <person name="Scherer S.E."/>
            <person name="Schneider B."/>
            <person name="Sodergren E."/>
            <person name="Tautz D."/>
            <person name="Vattahil S."/>
            <person name="Villasana D."/>
            <person name="White C.S."/>
            <person name="Wright R."/>
            <person name="Park Y."/>
            <person name="Beeman R.W."/>
            <person name="Lord J."/>
            <person name="Oppert B."/>
            <person name="Lorenzen M."/>
            <person name="Brown S."/>
            <person name="Wang L."/>
            <person name="Savard J."/>
            <person name="Tautz D."/>
            <person name="Richards S."/>
            <person name="Weinstock G."/>
            <person name="Gibbs R.A."/>
            <person name="Liu Y."/>
            <person name="Worley K."/>
            <person name="Weinstock G."/>
            <person name="Elsik C.G."/>
            <person name="Reese J.T."/>
            <person name="Elhaik E."/>
            <person name="Landan G."/>
            <person name="Graur D."/>
            <person name="Arensburger P."/>
            <person name="Atkinson P."/>
            <person name="Beeman R.W."/>
            <person name="Beidler J."/>
            <person name="Brown S.J."/>
            <person name="Demuth J.P."/>
            <person name="Drury D.W."/>
            <person name="Du Y.Z."/>
            <person name="Fujiwara H."/>
            <person name="Lorenzen M."/>
            <person name="Maselli V."/>
            <person name="Osanai M."/>
            <person name="Park Y."/>
            <person name="Robertson H.M."/>
            <person name="Tu Z."/>
            <person name="Wang J.J."/>
            <person name="Wang S."/>
            <person name="Richards S."/>
            <person name="Song H."/>
            <person name="Zhang L."/>
            <person name="Sodergren E."/>
            <person name="Werner D."/>
            <person name="Stanke M."/>
            <person name="Morgenstern B."/>
            <person name="Solovyev V."/>
            <person name="Kosarev P."/>
            <person name="Brown G."/>
            <person name="Chen H.C."/>
            <person name="Ermolaeva O."/>
            <person name="Hlavina W."/>
            <person name="Kapustin Y."/>
            <person name="Kiryutin B."/>
            <person name="Kitts P."/>
            <person name="Maglott D."/>
            <person name="Pruitt K."/>
            <person name="Sapojnikov V."/>
            <person name="Souvorov A."/>
            <person name="Mackey A.J."/>
            <person name="Waterhouse R.M."/>
            <person name="Wyder S."/>
            <person name="Zdobnov E.M."/>
            <person name="Zdobnov E.M."/>
            <person name="Wyder S."/>
            <person name="Kriventseva E.V."/>
            <person name="Kadowaki T."/>
            <person name="Bork P."/>
            <person name="Aranda M."/>
            <person name="Bao R."/>
            <person name="Beermann A."/>
            <person name="Berns N."/>
            <person name="Bolognesi R."/>
            <person name="Bonneton F."/>
            <person name="Bopp D."/>
            <person name="Brown S.J."/>
            <person name="Bucher G."/>
            <person name="Butts T."/>
            <person name="Chaumot A."/>
            <person name="Denell R.E."/>
            <person name="Ferrier D.E."/>
            <person name="Friedrich M."/>
            <person name="Gordon C.M."/>
            <person name="Jindra M."/>
            <person name="Klingler M."/>
            <person name="Lan Q."/>
            <person name="Lattorff H.M."/>
            <person name="Laudet V."/>
            <person name="von Levetsow C."/>
            <person name="Liu Z."/>
            <person name="Lutz R."/>
            <person name="Lynch J.A."/>
            <person name="da Fonseca R.N."/>
            <person name="Posnien N."/>
            <person name="Reuter R."/>
            <person name="Roth S."/>
            <person name="Savard J."/>
            <person name="Schinko J.B."/>
            <person name="Schmitt C."/>
            <person name="Schoppmeier M."/>
            <person name="Schroder R."/>
            <person name="Shippy T.D."/>
            <person name="Simonnet F."/>
            <person name="Marques-Souza H."/>
            <person name="Tautz D."/>
            <person name="Tomoyasu Y."/>
            <person name="Trauner J."/>
            <person name="Van der Zee M."/>
            <person name="Vervoort M."/>
            <person name="Wittkopp N."/>
            <person name="Wimmer E.A."/>
            <person name="Yang X."/>
            <person name="Jones A.K."/>
            <person name="Sattelle D.B."/>
            <person name="Ebert P.R."/>
            <person name="Nelson D."/>
            <person name="Scott J.G."/>
            <person name="Beeman R.W."/>
            <person name="Muthukrishnan S."/>
            <person name="Kramer K.J."/>
            <person name="Arakane Y."/>
            <person name="Beeman R.W."/>
            <person name="Zhu Q."/>
            <person name="Hogenkamp D."/>
            <person name="Dixit R."/>
            <person name="Oppert B."/>
            <person name="Jiang H."/>
            <person name="Zou Z."/>
            <person name="Marshall J."/>
            <person name="Elpidina E."/>
            <person name="Vinokurov K."/>
            <person name="Oppert C."/>
            <person name="Zou Z."/>
            <person name="Evans J."/>
            <person name="Lu Z."/>
            <person name="Zhao P."/>
            <person name="Sumathipala N."/>
            <person name="Altincicek B."/>
            <person name="Vilcinskas A."/>
            <person name="Williams M."/>
            <person name="Hultmark D."/>
            <person name="Hetru C."/>
            <person name="Jiang H."/>
            <person name="Grimmelikhuijzen C.J."/>
            <person name="Hauser F."/>
            <person name="Cazzamali G."/>
            <person name="Williamson M."/>
            <person name="Park Y."/>
            <person name="Li B."/>
            <person name="Tanaka Y."/>
            <person name="Predel R."/>
            <person name="Neupert S."/>
            <person name="Schachtner J."/>
            <person name="Verleyen P."/>
            <person name="Raible F."/>
            <person name="Bork P."/>
            <person name="Friedrich M."/>
            <person name="Walden K.K."/>
            <person name="Robertson H.M."/>
            <person name="Angeli S."/>
            <person name="Foret S."/>
            <person name="Bucher G."/>
            <person name="Schuetz S."/>
            <person name="Maleszka R."/>
            <person name="Wimmer E.A."/>
            <person name="Beeman R.W."/>
            <person name="Lorenzen M."/>
            <person name="Tomoyasu Y."/>
            <person name="Miller S.C."/>
            <person name="Grossmann D."/>
            <person name="Bucher G."/>
        </authorList>
    </citation>
    <scope>NUCLEOTIDE SEQUENCE [LARGE SCALE GENOMIC DNA]</scope>
    <source>
        <strain evidence="1 2">Georgia GA2</strain>
    </source>
</reference>
<dbReference type="InParanoid" id="A0A139WJ46"/>
<proteinExistence type="predicted"/>